<dbReference type="PANTHER" id="PTHR30007">
    <property type="entry name" value="PHP DOMAIN PROTEIN"/>
    <property type="match status" value="1"/>
</dbReference>
<reference evidence="3 4" key="1">
    <citation type="submission" date="2020-02" db="EMBL/GenBank/DDBJ databases">
        <title>Whole-genome analyses of novel actinobacteria.</title>
        <authorList>
            <person name="Sahin N."/>
            <person name="Gencbay T."/>
        </authorList>
    </citation>
    <scope>NUCLEOTIDE SEQUENCE [LARGE SCALE GENOMIC DNA]</scope>
    <source>
        <strain evidence="3 4">HC44</strain>
    </source>
</reference>
<protein>
    <submittedName>
        <fullName evidence="3">Transposase</fullName>
    </submittedName>
</protein>
<dbReference type="EMBL" id="JAAKZY010000029">
    <property type="protein sequence ID" value="NGO08341.1"/>
    <property type="molecule type" value="Genomic_DNA"/>
</dbReference>
<gene>
    <name evidence="3" type="ORF">G5C60_12075</name>
</gene>
<dbReference type="Proteomes" id="UP000472335">
    <property type="component" value="Unassembled WGS sequence"/>
</dbReference>
<comment type="caution">
    <text evidence="3">The sequence shown here is derived from an EMBL/GenBank/DDBJ whole genome shotgun (WGS) entry which is preliminary data.</text>
</comment>
<dbReference type="Pfam" id="PF13340">
    <property type="entry name" value="DUF4096"/>
    <property type="match status" value="1"/>
</dbReference>
<proteinExistence type="predicted"/>
<dbReference type="InterPro" id="IPR025161">
    <property type="entry name" value="IS402-like_dom"/>
</dbReference>
<sequence length="154" mass="17091">MSHRRRPENHPRRRIVDAIRHAVHTGRKRRALPADCPPWRTCYGFTVRWAAAGIGGLIRDQFRKRIRRETGRAPERSPSSSTRSPSRPWQQSPFVGLLRVAAAASTPVPACRSASCSSPVGTARAVCGERCAGAGQVWRRRNAAELSRNLRSAC</sequence>
<evidence type="ECO:0000313" key="3">
    <source>
        <dbReference type="EMBL" id="NGO08341.1"/>
    </source>
</evidence>
<dbReference type="AlphaFoldDB" id="A0A6G4V2Z7"/>
<organism evidence="3 4">
    <name type="scientific">Streptomyces scabichelini</name>
    <dbReference type="NCBI Taxonomy" id="2711217"/>
    <lineage>
        <taxon>Bacteria</taxon>
        <taxon>Bacillati</taxon>
        <taxon>Actinomycetota</taxon>
        <taxon>Actinomycetes</taxon>
        <taxon>Kitasatosporales</taxon>
        <taxon>Streptomycetaceae</taxon>
        <taxon>Streptomyces</taxon>
    </lineage>
</organism>
<dbReference type="PANTHER" id="PTHR30007:SF0">
    <property type="entry name" value="TRANSPOSASE"/>
    <property type="match status" value="1"/>
</dbReference>
<feature type="domain" description="Insertion element IS402-like" evidence="2">
    <location>
        <begin position="5"/>
        <end position="54"/>
    </location>
</feature>
<evidence type="ECO:0000259" key="2">
    <source>
        <dbReference type="Pfam" id="PF13340"/>
    </source>
</evidence>
<keyword evidence="4" id="KW-1185">Reference proteome</keyword>
<accession>A0A6G4V2Z7</accession>
<feature type="region of interest" description="Disordered" evidence="1">
    <location>
        <begin position="65"/>
        <end position="90"/>
    </location>
</feature>
<feature type="compositionally biased region" description="Low complexity" evidence="1">
    <location>
        <begin position="76"/>
        <end position="88"/>
    </location>
</feature>
<name>A0A6G4V2Z7_9ACTN</name>
<evidence type="ECO:0000313" key="4">
    <source>
        <dbReference type="Proteomes" id="UP000472335"/>
    </source>
</evidence>
<evidence type="ECO:0000256" key="1">
    <source>
        <dbReference type="SAM" id="MobiDB-lite"/>
    </source>
</evidence>
<feature type="compositionally biased region" description="Basic and acidic residues" evidence="1">
    <location>
        <begin position="65"/>
        <end position="75"/>
    </location>
</feature>